<dbReference type="InterPro" id="IPR029149">
    <property type="entry name" value="Creatin/AminoP/Spt16_N"/>
</dbReference>
<sequence>MNKKYLDKLVSILQKKELDALLVAPSEEMEFLMGHNTHLCERFQALIIKKDGTYFYICNLLTVAEVQAVLGPDVKVYGWFDGDVFTDTVKKAFVENGLIGKTIGVNSTERAILILQIMEEVDVKFVNGKPILEEMRMIKDEEELENLRIAARITDESYDELLKFIKPGIKEIDIANKMIEIFKAKGADEGFTMVCSGPNSSYPHYNDNQRVIEEKDVIVLDWGCKYKNMCADMSRTVFVGGVTDEERKIYEIVLESQEAGEKAAVKGAYIPDVDKAAREIIENAGYGEYFFTRLGHGIGYSVHEAPDIKASHNRYLDKGMVFSIEPGIYIAGKVGMRIEDIVAVTEDGNEILNKATKSIQIVCPKQ</sequence>
<dbReference type="InterPro" id="IPR050659">
    <property type="entry name" value="Peptidase_M24B"/>
</dbReference>
<proteinExistence type="predicted"/>
<comment type="caution">
    <text evidence="3">The sequence shown here is derived from an EMBL/GenBank/DDBJ whole genome shotgun (WGS) entry which is preliminary data.</text>
</comment>
<dbReference type="InterPro" id="IPR000994">
    <property type="entry name" value="Pept_M24"/>
</dbReference>
<dbReference type="PANTHER" id="PTHR46112">
    <property type="entry name" value="AMINOPEPTIDASE"/>
    <property type="match status" value="1"/>
</dbReference>
<dbReference type="Pfam" id="PF01321">
    <property type="entry name" value="Creatinase_N"/>
    <property type="match status" value="1"/>
</dbReference>
<dbReference type="Pfam" id="PF00557">
    <property type="entry name" value="Peptidase_M24"/>
    <property type="match status" value="1"/>
</dbReference>
<name>A0ABS4GBK6_9FIRM</name>
<evidence type="ECO:0000313" key="3">
    <source>
        <dbReference type="EMBL" id="MBP1925052.1"/>
    </source>
</evidence>
<dbReference type="EC" id="3.4.13.9" evidence="3"/>
<evidence type="ECO:0000313" key="4">
    <source>
        <dbReference type="Proteomes" id="UP001519342"/>
    </source>
</evidence>
<dbReference type="SUPFAM" id="SSF55920">
    <property type="entry name" value="Creatinase/aminopeptidase"/>
    <property type="match status" value="1"/>
</dbReference>
<keyword evidence="3" id="KW-0645">Protease</keyword>
<protein>
    <submittedName>
        <fullName evidence="3">Xaa-Pro dipeptidase</fullName>
        <ecNumber evidence="3">3.4.13.9</ecNumber>
    </submittedName>
</protein>
<feature type="domain" description="Creatinase N-terminal" evidence="2">
    <location>
        <begin position="6"/>
        <end position="138"/>
    </location>
</feature>
<dbReference type="Gene3D" id="3.40.350.10">
    <property type="entry name" value="Creatinase/prolidase N-terminal domain"/>
    <property type="match status" value="1"/>
</dbReference>
<reference evidence="3 4" key="1">
    <citation type="submission" date="2021-03" db="EMBL/GenBank/DDBJ databases">
        <title>Genomic Encyclopedia of Type Strains, Phase IV (KMG-IV): sequencing the most valuable type-strain genomes for metagenomic binning, comparative biology and taxonomic classification.</title>
        <authorList>
            <person name="Goeker M."/>
        </authorList>
    </citation>
    <scope>NUCLEOTIDE SEQUENCE [LARGE SCALE GENOMIC DNA]</scope>
    <source>
        <strain evidence="3 4">DSM 24004</strain>
    </source>
</reference>
<evidence type="ECO:0000259" key="1">
    <source>
        <dbReference type="Pfam" id="PF00557"/>
    </source>
</evidence>
<evidence type="ECO:0000259" key="2">
    <source>
        <dbReference type="Pfam" id="PF01321"/>
    </source>
</evidence>
<feature type="domain" description="Peptidase M24" evidence="1">
    <location>
        <begin position="145"/>
        <end position="346"/>
    </location>
</feature>
<dbReference type="SUPFAM" id="SSF53092">
    <property type="entry name" value="Creatinase/prolidase N-terminal domain"/>
    <property type="match status" value="1"/>
</dbReference>
<gene>
    <name evidence="3" type="ORF">J2Z76_000909</name>
</gene>
<keyword evidence="3" id="KW-0224">Dipeptidase</keyword>
<dbReference type="Proteomes" id="UP001519342">
    <property type="component" value="Unassembled WGS sequence"/>
</dbReference>
<keyword evidence="4" id="KW-1185">Reference proteome</keyword>
<organism evidence="3 4">
    <name type="scientific">Sedimentibacter acidaminivorans</name>
    <dbReference type="NCBI Taxonomy" id="913099"/>
    <lineage>
        <taxon>Bacteria</taxon>
        <taxon>Bacillati</taxon>
        <taxon>Bacillota</taxon>
        <taxon>Tissierellia</taxon>
        <taxon>Sedimentibacter</taxon>
    </lineage>
</organism>
<accession>A0ABS4GBK6</accession>
<dbReference type="Gene3D" id="3.90.230.10">
    <property type="entry name" value="Creatinase/methionine aminopeptidase superfamily"/>
    <property type="match status" value="1"/>
</dbReference>
<dbReference type="PANTHER" id="PTHR46112:SF3">
    <property type="entry name" value="AMINOPEPTIDASE YPDF"/>
    <property type="match status" value="1"/>
</dbReference>
<dbReference type="InterPro" id="IPR000587">
    <property type="entry name" value="Creatinase_N"/>
</dbReference>
<dbReference type="EMBL" id="JAGGKS010000002">
    <property type="protein sequence ID" value="MBP1925052.1"/>
    <property type="molecule type" value="Genomic_DNA"/>
</dbReference>
<keyword evidence="3" id="KW-0378">Hydrolase</keyword>
<dbReference type="RefSeq" id="WP_209510803.1">
    <property type="nucleotide sequence ID" value="NZ_JAGGKS010000002.1"/>
</dbReference>
<dbReference type="InterPro" id="IPR036005">
    <property type="entry name" value="Creatinase/aminopeptidase-like"/>
</dbReference>
<dbReference type="GO" id="GO:0102009">
    <property type="term" value="F:proline dipeptidase activity"/>
    <property type="evidence" value="ECO:0007669"/>
    <property type="project" value="UniProtKB-EC"/>
</dbReference>